<protein>
    <recommendedName>
        <fullName evidence="3">Ribosomal protein S13</fullName>
    </recommendedName>
</protein>
<sequence>MYPPTKYCSTFCQKFLPISLSLLPLKKRKSDFKGKNIATSPASENKRFAKSRSLIYLMDSAVHVLLRSAGVPATETYRSKGGRNGSLQKGIKSRLLDLRKKGDTRKKCGRQTQHVIKRKREFGIVTIPKIHAIESFGE</sequence>
<evidence type="ECO:0008006" key="3">
    <source>
        <dbReference type="Google" id="ProtNLM"/>
    </source>
</evidence>
<proteinExistence type="predicted"/>
<dbReference type="AlphaFoldDB" id="A0AAV4QGU3"/>
<evidence type="ECO:0000313" key="1">
    <source>
        <dbReference type="EMBL" id="GIY08640.1"/>
    </source>
</evidence>
<dbReference type="Proteomes" id="UP001054837">
    <property type="component" value="Unassembled WGS sequence"/>
</dbReference>
<dbReference type="EMBL" id="BPLQ01004536">
    <property type="protein sequence ID" value="GIY08640.1"/>
    <property type="molecule type" value="Genomic_DNA"/>
</dbReference>
<name>A0AAV4QGU3_9ARAC</name>
<reference evidence="1 2" key="1">
    <citation type="submission" date="2021-06" db="EMBL/GenBank/DDBJ databases">
        <title>Caerostris darwini draft genome.</title>
        <authorList>
            <person name="Kono N."/>
            <person name="Arakawa K."/>
        </authorList>
    </citation>
    <scope>NUCLEOTIDE SEQUENCE [LARGE SCALE GENOMIC DNA]</scope>
</reference>
<comment type="caution">
    <text evidence="1">The sequence shown here is derived from an EMBL/GenBank/DDBJ whole genome shotgun (WGS) entry which is preliminary data.</text>
</comment>
<gene>
    <name evidence="1" type="ORF">CDAR_433301</name>
</gene>
<organism evidence="1 2">
    <name type="scientific">Caerostris darwini</name>
    <dbReference type="NCBI Taxonomy" id="1538125"/>
    <lineage>
        <taxon>Eukaryota</taxon>
        <taxon>Metazoa</taxon>
        <taxon>Ecdysozoa</taxon>
        <taxon>Arthropoda</taxon>
        <taxon>Chelicerata</taxon>
        <taxon>Arachnida</taxon>
        <taxon>Araneae</taxon>
        <taxon>Araneomorphae</taxon>
        <taxon>Entelegynae</taxon>
        <taxon>Araneoidea</taxon>
        <taxon>Araneidae</taxon>
        <taxon>Caerostris</taxon>
    </lineage>
</organism>
<keyword evidence="2" id="KW-1185">Reference proteome</keyword>
<evidence type="ECO:0000313" key="2">
    <source>
        <dbReference type="Proteomes" id="UP001054837"/>
    </source>
</evidence>
<accession>A0AAV4QGU3</accession>